<evidence type="ECO:0000313" key="7">
    <source>
        <dbReference type="EMBL" id="TVY54141.1"/>
    </source>
</evidence>
<evidence type="ECO:0000313" key="8">
    <source>
        <dbReference type="Proteomes" id="UP000481288"/>
    </source>
</evidence>
<evidence type="ECO:0000256" key="1">
    <source>
        <dbReference type="ARBA" id="ARBA00004141"/>
    </source>
</evidence>
<keyword evidence="3 6" id="KW-0812">Transmembrane</keyword>
<feature type="transmembrane region" description="Helical" evidence="6">
    <location>
        <begin position="20"/>
        <end position="40"/>
    </location>
</feature>
<dbReference type="Gene3D" id="1.20.1250.20">
    <property type="entry name" value="MFS general substrate transporter like domains"/>
    <property type="match status" value="1"/>
</dbReference>
<gene>
    <name evidence="7" type="primary">FUS6_4</name>
    <name evidence="7" type="ORF">LCER1_G006352</name>
</gene>
<comment type="subcellular location">
    <subcellularLocation>
        <location evidence="1">Membrane</location>
        <topology evidence="1">Multi-pass membrane protein</topology>
    </subcellularLocation>
</comment>
<keyword evidence="5 6" id="KW-0472">Membrane</keyword>
<protein>
    <submittedName>
        <fullName evidence="7">Efflux pump FUS6</fullName>
    </submittedName>
</protein>
<dbReference type="PANTHER" id="PTHR23501">
    <property type="entry name" value="MAJOR FACILITATOR SUPERFAMILY"/>
    <property type="match status" value="1"/>
</dbReference>
<name>A0A7D8YSU4_9HELO</name>
<dbReference type="GO" id="GO:0005886">
    <property type="term" value="C:plasma membrane"/>
    <property type="evidence" value="ECO:0007669"/>
    <property type="project" value="TreeGrafter"/>
</dbReference>
<dbReference type="OrthoDB" id="10021397at2759"/>
<evidence type="ECO:0000256" key="6">
    <source>
        <dbReference type="SAM" id="Phobius"/>
    </source>
</evidence>
<evidence type="ECO:0000256" key="4">
    <source>
        <dbReference type="ARBA" id="ARBA00022989"/>
    </source>
</evidence>
<organism evidence="7 8">
    <name type="scientific">Lachnellula cervina</name>
    <dbReference type="NCBI Taxonomy" id="1316786"/>
    <lineage>
        <taxon>Eukaryota</taxon>
        <taxon>Fungi</taxon>
        <taxon>Dikarya</taxon>
        <taxon>Ascomycota</taxon>
        <taxon>Pezizomycotina</taxon>
        <taxon>Leotiomycetes</taxon>
        <taxon>Helotiales</taxon>
        <taxon>Lachnaceae</taxon>
        <taxon>Lachnellula</taxon>
    </lineage>
</organism>
<comment type="similarity">
    <text evidence="2">Belongs to the major facilitator superfamily. TCR/Tet family.</text>
</comment>
<dbReference type="Proteomes" id="UP000481288">
    <property type="component" value="Unassembled WGS sequence"/>
</dbReference>
<comment type="caution">
    <text evidence="7">The sequence shown here is derived from an EMBL/GenBank/DDBJ whole genome shotgun (WGS) entry which is preliminary data.</text>
</comment>
<dbReference type="EMBL" id="QGMG01000371">
    <property type="protein sequence ID" value="TVY54141.1"/>
    <property type="molecule type" value="Genomic_DNA"/>
</dbReference>
<dbReference type="GO" id="GO:0022857">
    <property type="term" value="F:transmembrane transporter activity"/>
    <property type="evidence" value="ECO:0007669"/>
    <property type="project" value="TreeGrafter"/>
</dbReference>
<feature type="transmembrane region" description="Helical" evidence="6">
    <location>
        <begin position="52"/>
        <end position="70"/>
    </location>
</feature>
<dbReference type="InterPro" id="IPR036259">
    <property type="entry name" value="MFS_trans_sf"/>
</dbReference>
<keyword evidence="8" id="KW-1185">Reference proteome</keyword>
<sequence>MIPLRISKSRSAVTGFTTSFLQGLIVWCLTYYFIVFFLGAMQHGLLHSSAETMTTIAYSAPSGLVASIIVKRTGRFKYLIVIEWALLVAGLGFNVTMHPDSSKAILYGPRCLVSLGAGILFPMPLFAVQARQRGEDVGMATSIQVFARSLGTAFGVGLGGVIFQNEWAKLVTKDVLKQKIPENLAIPRNLAETAYEVISGFPKPVQEIYRWLYRDSLKTVWWVMMGLSLVGFLTSLTAGNDEVRGGLSGSQNF</sequence>
<evidence type="ECO:0000256" key="5">
    <source>
        <dbReference type="ARBA" id="ARBA00023136"/>
    </source>
</evidence>
<dbReference type="AlphaFoldDB" id="A0A7D8YSU4"/>
<evidence type="ECO:0000256" key="3">
    <source>
        <dbReference type="ARBA" id="ARBA00022692"/>
    </source>
</evidence>
<dbReference type="PANTHER" id="PTHR23501:SF102">
    <property type="entry name" value="DRUG TRANSPORTER, PUTATIVE (AFU_ORTHOLOGUE AFUA_3G08530)-RELATED"/>
    <property type="match status" value="1"/>
</dbReference>
<evidence type="ECO:0000256" key="2">
    <source>
        <dbReference type="ARBA" id="ARBA00007520"/>
    </source>
</evidence>
<reference evidence="7 8" key="1">
    <citation type="submission" date="2018-05" db="EMBL/GenBank/DDBJ databases">
        <title>Whole genome sequencing for identification of molecular markers to develop diagnostic detection tools for the regulated plant pathogen Lachnellula willkommii.</title>
        <authorList>
            <person name="Giroux E."/>
            <person name="Bilodeau G."/>
        </authorList>
    </citation>
    <scope>NUCLEOTIDE SEQUENCE [LARGE SCALE GENOMIC DNA]</scope>
    <source>
        <strain evidence="7 8">CBS 625.97</strain>
    </source>
</reference>
<feature type="transmembrane region" description="Helical" evidence="6">
    <location>
        <begin position="219"/>
        <end position="238"/>
    </location>
</feature>
<feature type="transmembrane region" description="Helical" evidence="6">
    <location>
        <begin position="76"/>
        <end position="95"/>
    </location>
</feature>
<dbReference type="SUPFAM" id="SSF103473">
    <property type="entry name" value="MFS general substrate transporter"/>
    <property type="match status" value="1"/>
</dbReference>
<keyword evidence="4 6" id="KW-1133">Transmembrane helix</keyword>
<accession>A0A7D8YSU4</accession>
<proteinExistence type="inferred from homology"/>
<feature type="transmembrane region" description="Helical" evidence="6">
    <location>
        <begin position="107"/>
        <end position="125"/>
    </location>
</feature>